<dbReference type="RefSeq" id="WP_067308656.1">
    <property type="nucleotide sequence ID" value="NZ_LRMV01000067.1"/>
</dbReference>
<dbReference type="InterPro" id="IPR003646">
    <property type="entry name" value="SH3-like_bac-type"/>
</dbReference>
<evidence type="ECO:0000313" key="1">
    <source>
        <dbReference type="EMBL" id="SCG42657.1"/>
    </source>
</evidence>
<proteinExistence type="predicted"/>
<reference evidence="2" key="1">
    <citation type="submission" date="2016-06" db="EMBL/GenBank/DDBJ databases">
        <authorList>
            <person name="Varghese N."/>
            <person name="Submissions Spin"/>
        </authorList>
    </citation>
    <scope>NUCLEOTIDE SEQUENCE [LARGE SCALE GENOMIC DNA]</scope>
    <source>
        <strain evidence="2">DSM 44983</strain>
    </source>
</reference>
<name>A0A109IK76_9ACTN</name>
<dbReference type="PROSITE" id="PS51781">
    <property type="entry name" value="SH3B"/>
    <property type="match status" value="1"/>
</dbReference>
<dbReference type="EMBL" id="LT607752">
    <property type="protein sequence ID" value="SCG42657.1"/>
    <property type="molecule type" value="Genomic_DNA"/>
</dbReference>
<protein>
    <submittedName>
        <fullName evidence="1">Uncharacterized protein</fullName>
    </submittedName>
</protein>
<organism evidence="1 2">
    <name type="scientific">Micromonospora rifamycinica</name>
    <dbReference type="NCBI Taxonomy" id="291594"/>
    <lineage>
        <taxon>Bacteria</taxon>
        <taxon>Bacillati</taxon>
        <taxon>Actinomycetota</taxon>
        <taxon>Actinomycetes</taxon>
        <taxon>Micromonosporales</taxon>
        <taxon>Micromonosporaceae</taxon>
        <taxon>Micromonospora</taxon>
    </lineage>
</organism>
<dbReference type="Proteomes" id="UP000198226">
    <property type="component" value="Chromosome I"/>
</dbReference>
<sequence length="120" mass="12366">MQRLKRATITVGVLMAATAIVPVISAGPASAHAACGVSAGDKDSSTWRATGGGANMRSGSSTSCSIKGTAGSGQRLDYHCFTVANDGYTWTFLRNDSTGKTGWVRDDLLSDGGSLVWCGF</sequence>
<evidence type="ECO:0000313" key="2">
    <source>
        <dbReference type="Proteomes" id="UP000198226"/>
    </source>
</evidence>
<gene>
    <name evidence="1" type="ORF">GA0070623_0921</name>
</gene>
<keyword evidence="2" id="KW-1185">Reference proteome</keyword>
<dbReference type="Gene3D" id="2.30.30.40">
    <property type="entry name" value="SH3 Domains"/>
    <property type="match status" value="1"/>
</dbReference>
<dbReference type="AlphaFoldDB" id="A0A109IK76"/>
<accession>A0A109IK76</accession>